<comment type="caution">
    <text evidence="4">The sequence shown here is derived from an EMBL/GenBank/DDBJ whole genome shotgun (WGS) entry which is preliminary data.</text>
</comment>
<dbReference type="RefSeq" id="WP_379071366.1">
    <property type="nucleotide sequence ID" value="NZ_JBHTIT010000001.1"/>
</dbReference>
<evidence type="ECO:0000313" key="5">
    <source>
        <dbReference type="Proteomes" id="UP001597044"/>
    </source>
</evidence>
<feature type="domain" description="Alpha/beta hydrolase fold-3" evidence="3">
    <location>
        <begin position="89"/>
        <end position="290"/>
    </location>
</feature>
<proteinExistence type="inferred from homology"/>
<keyword evidence="2 4" id="KW-0378">Hydrolase</keyword>
<gene>
    <name evidence="4" type="ORF">ACFQ0F_09175</name>
</gene>
<dbReference type="InterPro" id="IPR002168">
    <property type="entry name" value="Lipase_GDXG_HIS_AS"/>
</dbReference>
<dbReference type="GO" id="GO:0016787">
    <property type="term" value="F:hydrolase activity"/>
    <property type="evidence" value="ECO:0007669"/>
    <property type="project" value="UniProtKB-KW"/>
</dbReference>
<dbReference type="PROSITE" id="PS01173">
    <property type="entry name" value="LIPASE_GDXG_HIS"/>
    <property type="match status" value="1"/>
</dbReference>
<comment type="similarity">
    <text evidence="1">Belongs to the 'GDXG' lipolytic enzyme family.</text>
</comment>
<dbReference type="SUPFAM" id="SSF53474">
    <property type="entry name" value="alpha/beta-Hydrolases"/>
    <property type="match status" value="1"/>
</dbReference>
<evidence type="ECO:0000256" key="2">
    <source>
        <dbReference type="ARBA" id="ARBA00022801"/>
    </source>
</evidence>
<dbReference type="InterPro" id="IPR050300">
    <property type="entry name" value="GDXG_lipolytic_enzyme"/>
</dbReference>
<dbReference type="EMBL" id="JBHTIT010000001">
    <property type="protein sequence ID" value="MFD0950554.1"/>
    <property type="molecule type" value="Genomic_DNA"/>
</dbReference>
<evidence type="ECO:0000313" key="4">
    <source>
        <dbReference type="EMBL" id="MFD0950554.1"/>
    </source>
</evidence>
<keyword evidence="5" id="KW-1185">Reference proteome</keyword>
<dbReference type="PANTHER" id="PTHR48081:SF30">
    <property type="entry name" value="ACETYL-HYDROLASE LIPR-RELATED"/>
    <property type="match status" value="1"/>
</dbReference>
<organism evidence="4 5">
    <name type="scientific">Paraperlucidibaca wandonensis</name>
    <dbReference type="NCBI Taxonomy" id="1268273"/>
    <lineage>
        <taxon>Bacteria</taxon>
        <taxon>Pseudomonadati</taxon>
        <taxon>Pseudomonadota</taxon>
        <taxon>Gammaproteobacteria</taxon>
        <taxon>Moraxellales</taxon>
        <taxon>Moraxellaceae</taxon>
        <taxon>Paraperlucidibaca</taxon>
    </lineage>
</organism>
<accession>A0ABW3HIH0</accession>
<evidence type="ECO:0000259" key="3">
    <source>
        <dbReference type="Pfam" id="PF07859"/>
    </source>
</evidence>
<dbReference type="Gene3D" id="3.40.50.1820">
    <property type="entry name" value="alpha/beta hydrolase"/>
    <property type="match status" value="1"/>
</dbReference>
<dbReference type="InterPro" id="IPR029058">
    <property type="entry name" value="AB_hydrolase_fold"/>
</dbReference>
<dbReference type="InterPro" id="IPR013094">
    <property type="entry name" value="AB_hydrolase_3"/>
</dbReference>
<dbReference type="PANTHER" id="PTHR48081">
    <property type="entry name" value="AB HYDROLASE SUPERFAMILY PROTEIN C4A8.06C"/>
    <property type="match status" value="1"/>
</dbReference>
<dbReference type="Proteomes" id="UP001597044">
    <property type="component" value="Unassembled WGS sequence"/>
</dbReference>
<dbReference type="Pfam" id="PF07859">
    <property type="entry name" value="Abhydrolase_3"/>
    <property type="match status" value="1"/>
</dbReference>
<sequence length="314" mass="33939">MSREIISLKLSGAKHMQSVIAKKALPAVLRATMRPLWASKIPVPTMRSLTEGLLRYGLIPRAAKISSTRLAGRDCELITPAAGASEQVLFFVHGGGYVACSPRTHRPLTSRLCLALKATTYVPTYRLAPEAPYPGGLDDVHQSYLALLKKGVSPEHISLMGDSAGGGMALALALRLRDRGEPLPARMALISPWVDLTLQGESLQSKNDLDPMLSQAWIYAKTPLYLGKTAADDPGVSPLFADLAGLPKTLVQVGTNEILLSDSERLKVRADACGWALQLTVWDGMWHDFQMLADMLPEANAAIEAIAEFVESTK</sequence>
<reference evidence="5" key="1">
    <citation type="journal article" date="2019" name="Int. J. Syst. Evol. Microbiol.">
        <title>The Global Catalogue of Microorganisms (GCM) 10K type strain sequencing project: providing services to taxonomists for standard genome sequencing and annotation.</title>
        <authorList>
            <consortium name="The Broad Institute Genomics Platform"/>
            <consortium name="The Broad Institute Genome Sequencing Center for Infectious Disease"/>
            <person name="Wu L."/>
            <person name="Ma J."/>
        </authorList>
    </citation>
    <scope>NUCLEOTIDE SEQUENCE [LARGE SCALE GENOMIC DNA]</scope>
    <source>
        <strain evidence="5">CCUG 63419</strain>
    </source>
</reference>
<protein>
    <submittedName>
        <fullName evidence="4">Alpha/beta hydrolase</fullName>
    </submittedName>
</protein>
<name>A0ABW3HIH0_9GAMM</name>
<evidence type="ECO:0000256" key="1">
    <source>
        <dbReference type="ARBA" id="ARBA00010515"/>
    </source>
</evidence>